<protein>
    <submittedName>
        <fullName evidence="2">Iron-regulated transmembrane protein</fullName>
    </submittedName>
</protein>
<feature type="transmembrane region" description="Helical" evidence="1">
    <location>
        <begin position="215"/>
        <end position="237"/>
    </location>
</feature>
<reference evidence="2 3" key="2">
    <citation type="journal article" date="2011" name="Stand. Genomic Sci.">
        <title>Complete genome sequence of Bacteroides helcogenes type strain (P 36-108).</title>
        <authorList>
            <person name="Pati A."/>
            <person name="Gronow S."/>
            <person name="Zeytun A."/>
            <person name="Lapidus A."/>
            <person name="Nolan M."/>
            <person name="Hammon N."/>
            <person name="Deshpande S."/>
            <person name="Cheng J.F."/>
            <person name="Tapia R."/>
            <person name="Han C."/>
            <person name="Goodwin L."/>
            <person name="Pitluck S."/>
            <person name="Liolios K."/>
            <person name="Pagani I."/>
            <person name="Ivanova N."/>
            <person name="Mavromatis K."/>
            <person name="Chen A."/>
            <person name="Palaniappan K."/>
            <person name="Land M."/>
            <person name="Hauser L."/>
            <person name="Chang Y.J."/>
            <person name="Jeffries C.D."/>
            <person name="Detter J.C."/>
            <person name="Brambilla E."/>
            <person name="Rohde M."/>
            <person name="Goker M."/>
            <person name="Woyke T."/>
            <person name="Bristow J."/>
            <person name="Eisen J.A."/>
            <person name="Markowitz V."/>
            <person name="Hugenholtz P."/>
            <person name="Kyrpides N.C."/>
            <person name="Klenk H.P."/>
            <person name="Lucas S."/>
        </authorList>
    </citation>
    <scope>NUCLEOTIDE SEQUENCE [LARGE SCALE GENOMIC DNA]</scope>
    <source>
        <strain evidence="3">ATCC 35417 / DSM 20613 / JCM 6297 / CCUG 15421 / P 36-108</strain>
    </source>
</reference>
<dbReference type="PATRIC" id="fig|693979.3.peg.1947"/>
<evidence type="ECO:0000256" key="1">
    <source>
        <dbReference type="SAM" id="Phobius"/>
    </source>
</evidence>
<reference key="1">
    <citation type="submission" date="2010-11" db="EMBL/GenBank/DDBJ databases">
        <title>The complete genome of Bacteroides helcogenes P 36-108.</title>
        <authorList>
            <consortium name="US DOE Joint Genome Institute (JGI-PGF)"/>
            <person name="Lucas S."/>
            <person name="Copeland A."/>
            <person name="Lapidus A."/>
            <person name="Bruce D."/>
            <person name="Goodwin L."/>
            <person name="Pitluck S."/>
            <person name="Kyrpides N."/>
            <person name="Mavromatis K."/>
            <person name="Ivanova N."/>
            <person name="Zeytun A."/>
            <person name="Brettin T."/>
            <person name="Detter J.C."/>
            <person name="Tapia R."/>
            <person name="Han C."/>
            <person name="Land M."/>
            <person name="Hauser L."/>
            <person name="Markowitz V."/>
            <person name="Cheng J.-F."/>
            <person name="Hugenholtz P."/>
            <person name="Woyke T."/>
            <person name="Wu D."/>
            <person name="Gronow S."/>
            <person name="Wellnitz S."/>
            <person name="Brambilla E."/>
            <person name="Klenk H.-P."/>
            <person name="Eisen J.A."/>
        </authorList>
    </citation>
    <scope>NUCLEOTIDE SEQUENCE</scope>
    <source>
        <strain>P 36-108</strain>
    </source>
</reference>
<evidence type="ECO:0000313" key="2">
    <source>
        <dbReference type="EMBL" id="ADV43820.1"/>
    </source>
</evidence>
<feature type="transmembrane region" description="Helical" evidence="1">
    <location>
        <begin position="12"/>
        <end position="31"/>
    </location>
</feature>
<accession>E6SP50</accession>
<dbReference type="Proteomes" id="UP000008630">
    <property type="component" value="Chromosome"/>
</dbReference>
<dbReference type="KEGG" id="bhl:Bache_1842"/>
<name>E6SP50_BACT6</name>
<dbReference type="HOGENOM" id="CLU_540431_0_0_10"/>
<gene>
    <name evidence="2" type="ordered locus">Bache_1842</name>
</gene>
<organism evidence="2 3">
    <name type="scientific">Bacteroides helcogenes (strain ATCC 35417 / DSM 20613 / JCM 6297 / CCUG 15421 / P 36-108)</name>
    <dbReference type="NCBI Taxonomy" id="693979"/>
    <lineage>
        <taxon>Bacteria</taxon>
        <taxon>Pseudomonadati</taxon>
        <taxon>Bacteroidota</taxon>
        <taxon>Bacteroidia</taxon>
        <taxon>Bacteroidales</taxon>
        <taxon>Bacteroidaceae</taxon>
        <taxon>Bacteroides</taxon>
    </lineage>
</organism>
<dbReference type="AlphaFoldDB" id="E6SP50"/>
<dbReference type="STRING" id="693979.Bache_1842"/>
<feature type="transmembrane region" description="Helical" evidence="1">
    <location>
        <begin position="273"/>
        <end position="295"/>
    </location>
</feature>
<dbReference type="InterPro" id="IPR005625">
    <property type="entry name" value="PepSY-ass_TM"/>
</dbReference>
<dbReference type="RefSeq" id="WP_013547414.1">
    <property type="nucleotide sequence ID" value="NC_014933.1"/>
</dbReference>
<dbReference type="EMBL" id="CP002352">
    <property type="protein sequence ID" value="ADV43820.1"/>
    <property type="molecule type" value="Genomic_DNA"/>
</dbReference>
<keyword evidence="1" id="KW-1133">Transmembrane helix</keyword>
<proteinExistence type="predicted"/>
<sequence>MKKITWRKHHKWLGLLFCFFMLMFCLSGIVLNHRSTVAEMNISRKWLPASYHFKNWNGGLLRGTLCYRETNSRSGILLYGNSGIWKTDSCASTFTDFNNGLPEGMDFRNIRGIVQTPTGELFAAGAFGLFRYGMHNSWQAIPLALEEGERLTDIICKGDTLIVAGRSRLYSAMPPYNNFCPLQIKAPEGYSGKVSLFRTIWMLHSGELFGIFGKLLMDTVAVILIMLCLTGVLYWLLPRYIHRLRKAGYNVTGSMHLLRSSLAWHDKIGRTTIILTLFICITGWCLRPPLLIALAQSSIPAIPGTSIHSSNAWHDKLRMLRYDDLQGDWLLSTSEGFYALNTLNSIPVKVKKAPPVSVMGMNVWQRDARGNWLCGSFSGMYVWNRQSASSTDYFTGAPAPEKAGAPFGQKAITGYSADFPLRECIAEYYTGTPFAPMPKQLSYLPMSLWNLALEIHTGRIYTFLGQGTLIFIFFAGGLAVWCLWSGYKIRKRKFAN</sequence>
<keyword evidence="1" id="KW-0472">Membrane</keyword>
<dbReference type="OrthoDB" id="1111139at2"/>
<dbReference type="eggNOG" id="COG3182">
    <property type="taxonomic scope" value="Bacteria"/>
</dbReference>
<feature type="transmembrane region" description="Helical" evidence="1">
    <location>
        <begin position="460"/>
        <end position="484"/>
    </location>
</feature>
<evidence type="ECO:0000313" key="3">
    <source>
        <dbReference type="Proteomes" id="UP000008630"/>
    </source>
</evidence>
<keyword evidence="1 2" id="KW-0812">Transmembrane</keyword>
<keyword evidence="3" id="KW-1185">Reference proteome</keyword>
<dbReference type="Pfam" id="PF03929">
    <property type="entry name" value="PepSY_TM"/>
    <property type="match status" value="1"/>
</dbReference>